<keyword evidence="3 7" id="KW-0378">Hydrolase</keyword>
<evidence type="ECO:0000313" key="11">
    <source>
        <dbReference type="EMBL" id="KIL44642.1"/>
    </source>
</evidence>
<reference evidence="11 12" key="1">
    <citation type="submission" date="2015-01" db="EMBL/GenBank/DDBJ databases">
        <title>Genome sequencing of Jeotgalibacillus soli.</title>
        <authorList>
            <person name="Goh K.M."/>
            <person name="Chan K.-G."/>
            <person name="Yaakop A.S."/>
            <person name="Ee R."/>
            <person name="Gan H.M."/>
            <person name="Chan C.S."/>
        </authorList>
    </citation>
    <scope>NUCLEOTIDE SEQUENCE [LARGE SCALE GENOMIC DNA]</scope>
    <source>
        <strain evidence="11 12">P9</strain>
    </source>
</reference>
<keyword evidence="12" id="KW-1185">Reference proteome</keyword>
<dbReference type="InterPro" id="IPR007696">
    <property type="entry name" value="DNA_mismatch_repair_MutS_core"/>
</dbReference>
<dbReference type="EC" id="3.1.-.-" evidence="7"/>
<keyword evidence="7" id="KW-0255">Endonuclease</keyword>
<dbReference type="GO" id="GO:0140664">
    <property type="term" value="F:ATP-dependent DNA damage sensor activity"/>
    <property type="evidence" value="ECO:0007669"/>
    <property type="project" value="InterPro"/>
</dbReference>
<dbReference type="PANTHER" id="PTHR48466:SF2">
    <property type="entry name" value="OS10G0509000 PROTEIN"/>
    <property type="match status" value="1"/>
</dbReference>
<keyword evidence="8" id="KW-0175">Coiled coil</keyword>
<comment type="function">
    <text evidence="7">Endonuclease that is involved in the suppression of homologous recombination and thus may have a key role in the control of bacterial genetic diversity.</text>
</comment>
<evidence type="ECO:0000256" key="6">
    <source>
        <dbReference type="ARBA" id="ARBA00023125"/>
    </source>
</evidence>
<dbReference type="SMART" id="SM00534">
    <property type="entry name" value="MUTSac"/>
    <property type="match status" value="1"/>
</dbReference>
<dbReference type="OrthoDB" id="9808166at2"/>
<dbReference type="GO" id="GO:0043023">
    <property type="term" value="F:ribosomal large subunit binding"/>
    <property type="evidence" value="ECO:0007669"/>
    <property type="project" value="UniProtKB-UniRule"/>
</dbReference>
<dbReference type="GO" id="GO:0016887">
    <property type="term" value="F:ATP hydrolysis activity"/>
    <property type="evidence" value="ECO:0007669"/>
    <property type="project" value="InterPro"/>
</dbReference>
<dbReference type="AlphaFoldDB" id="A0A0C2V6Q1"/>
<gene>
    <name evidence="7" type="primary">mutS2</name>
    <name evidence="7" type="synonym">rqcU</name>
    <name evidence="11" type="ORF">KP78_36060</name>
</gene>
<evidence type="ECO:0000256" key="1">
    <source>
        <dbReference type="ARBA" id="ARBA00022730"/>
    </source>
</evidence>
<keyword evidence="6 7" id="KW-0238">DNA-binding</keyword>
<feature type="region of interest" description="Disordered" evidence="9">
    <location>
        <begin position="622"/>
        <end position="641"/>
    </location>
</feature>
<dbReference type="InterPro" id="IPR046893">
    <property type="entry name" value="MSSS"/>
</dbReference>
<dbReference type="SUPFAM" id="SSF160443">
    <property type="entry name" value="SMR domain-like"/>
    <property type="match status" value="1"/>
</dbReference>
<protein>
    <recommendedName>
        <fullName evidence="7">Endonuclease MutS2</fullName>
        <ecNumber evidence="7">3.1.-.-</ecNumber>
    </recommendedName>
    <alternativeName>
        <fullName evidence="7">Ribosome-associated protein quality control-upstream factor</fullName>
        <shortName evidence="7">RQC-upstream factor</shortName>
        <shortName evidence="7">RqcU</shortName>
        <ecNumber evidence="7">3.6.4.-</ecNumber>
    </alternativeName>
</protein>
<dbReference type="PANTHER" id="PTHR48466">
    <property type="entry name" value="OS10G0509000 PROTEIN-RELATED"/>
    <property type="match status" value="1"/>
</dbReference>
<keyword evidence="2 7" id="KW-0547">Nucleotide-binding</keyword>
<keyword evidence="7" id="KW-0540">Nuclease</keyword>
<dbReference type="SUPFAM" id="SSF52540">
    <property type="entry name" value="P-loop containing nucleoside triphosphate hydrolases"/>
    <property type="match status" value="1"/>
</dbReference>
<dbReference type="InterPro" id="IPR002625">
    <property type="entry name" value="Smr_dom"/>
</dbReference>
<feature type="coiled-coil region" evidence="8">
    <location>
        <begin position="517"/>
        <end position="617"/>
    </location>
</feature>
<dbReference type="InterPro" id="IPR036187">
    <property type="entry name" value="DNA_mismatch_repair_MutS_sf"/>
</dbReference>
<evidence type="ECO:0000256" key="7">
    <source>
        <dbReference type="HAMAP-Rule" id="MF_00092"/>
    </source>
</evidence>
<evidence type="ECO:0000259" key="10">
    <source>
        <dbReference type="PROSITE" id="PS50828"/>
    </source>
</evidence>
<comment type="similarity">
    <text evidence="7">Belongs to the DNA mismatch repair MutS family. MutS2 subfamily.</text>
</comment>
<dbReference type="GO" id="GO:0005524">
    <property type="term" value="F:ATP binding"/>
    <property type="evidence" value="ECO:0007669"/>
    <property type="project" value="UniProtKB-UniRule"/>
</dbReference>
<dbReference type="EC" id="3.6.4.-" evidence="7"/>
<dbReference type="PROSITE" id="PS00486">
    <property type="entry name" value="DNA_MISMATCH_REPAIR_2"/>
    <property type="match status" value="1"/>
</dbReference>
<dbReference type="SUPFAM" id="SSF48334">
    <property type="entry name" value="DNA repair protein MutS, domain III"/>
    <property type="match status" value="1"/>
</dbReference>
<dbReference type="PIRSF" id="PIRSF005814">
    <property type="entry name" value="MutS_YshD"/>
    <property type="match status" value="1"/>
</dbReference>
<accession>A0A0C2V6Q1</accession>
<dbReference type="FunFam" id="3.40.50.300:FF:000830">
    <property type="entry name" value="Endonuclease MutS2"/>
    <property type="match status" value="1"/>
</dbReference>
<dbReference type="GO" id="GO:0004519">
    <property type="term" value="F:endonuclease activity"/>
    <property type="evidence" value="ECO:0007669"/>
    <property type="project" value="UniProtKB-UniRule"/>
</dbReference>
<comment type="function">
    <text evidence="7">Acts as a ribosome collision sensor, splitting the ribosome into its 2 subunits. Detects stalled/collided 70S ribosomes which it binds and splits by an ATP-hydrolysis driven conformational change. Acts upstream of the ribosome quality control system (RQC), a ribosome-associated complex that mediates the extraction of incompletely synthesized nascent chains from stalled ribosomes and their subsequent degradation. Probably generates substrates for RQC.</text>
</comment>
<evidence type="ECO:0000256" key="9">
    <source>
        <dbReference type="SAM" id="MobiDB-lite"/>
    </source>
</evidence>
<name>A0A0C2V6Q1_9BACL</name>
<dbReference type="NCBIfam" id="TIGR01069">
    <property type="entry name" value="mutS2"/>
    <property type="match status" value="1"/>
</dbReference>
<dbReference type="Pfam" id="PF20297">
    <property type="entry name" value="MSSS"/>
    <property type="match status" value="1"/>
</dbReference>
<feature type="binding site" evidence="7">
    <location>
        <begin position="336"/>
        <end position="343"/>
    </location>
    <ligand>
        <name>ATP</name>
        <dbReference type="ChEBI" id="CHEBI:30616"/>
    </ligand>
</feature>
<evidence type="ECO:0000313" key="12">
    <source>
        <dbReference type="Proteomes" id="UP000031938"/>
    </source>
</evidence>
<dbReference type="CDD" id="cd03280">
    <property type="entry name" value="ABC_MutS2"/>
    <property type="match status" value="1"/>
</dbReference>
<sequence length="789" mass="87657">MNDKAIRTLEFNKIKQQVMEHAASALGAARIDKMAPSTNLEEVIQWQDETDEAATVLRLRGGMPLGGMHDIWAHIKRAEIGGTLSPHELVQVASTIRASKTIRLFIEKLVDEDELSLPILKNKKDTMAILTPLEHAIFEAIDESGEVLDSASAELRSIRQRIRSSESRIRERLEGTIRSRNAQTMLSDAIITIRNDRYVIPVKQEYRGHYGGIIHDQSSSGQTLFIEPEAVVNLNNQLREIRLKEQEEIERILIGLSAAVSEEAYDLLLTVDVLGEIDYMFAKAKYGRVIKATKPEVNDQGIIKLNKARHPLLPIDEAVANDIFLGEDFTTIVITGPNTGGKTVTLKTIGLCTLMAQAGLPLPVLDGSKIAVFESVYADIGDEQSIEQSLSTFSSHMVNIVDILKQMDSGSLVLFDELGAGTDPQEGAALAISILDEVHNKGARVVATTHYPELKAYGYNRDGVVNASVEFDVDTLSPTYRLLIGVPGRSNAFEISKRLGLEQSVIDHAKSFVGTDSKAVESMIASLESSRKQAERDYEDAHDYLKQAEKLHKDIQKQMIEFYEKRDELYEKARGKASEIVEQAKIKSEEIMTDLRKLRLEKNAEVKEHELIDARKRLEDAAPIQSKKTGKSKSPSSSSVARILQPGDEVKVLTFGQKGYLIEQTAEKEWSVQIGILKMKVNEADMEFMKSEKKAEPKPLATVRGKDFHVGLELDLRGERFENALMRVDKYIDDALLAGYPRVSIIHGKGTGALRQGVQEKLKNHRSVKNVRLGEAGEGGSGITVVEFK</sequence>
<dbReference type="RefSeq" id="WP_041090572.1">
    <property type="nucleotide sequence ID" value="NZ_JXRP01000019.1"/>
</dbReference>
<evidence type="ECO:0000256" key="3">
    <source>
        <dbReference type="ARBA" id="ARBA00022801"/>
    </source>
</evidence>
<comment type="subunit">
    <text evidence="7">Homodimer. Binds to stalled ribosomes, contacting rRNA.</text>
</comment>
<dbReference type="GO" id="GO:0045910">
    <property type="term" value="P:negative regulation of DNA recombination"/>
    <property type="evidence" value="ECO:0007669"/>
    <property type="project" value="InterPro"/>
</dbReference>
<evidence type="ECO:0000256" key="8">
    <source>
        <dbReference type="SAM" id="Coils"/>
    </source>
</evidence>
<dbReference type="GO" id="GO:0030983">
    <property type="term" value="F:mismatched DNA binding"/>
    <property type="evidence" value="ECO:0007669"/>
    <property type="project" value="InterPro"/>
</dbReference>
<dbReference type="HAMAP" id="MF_00092">
    <property type="entry name" value="MutS2"/>
    <property type="match status" value="1"/>
</dbReference>
<dbReference type="InterPro" id="IPR045076">
    <property type="entry name" value="MutS"/>
</dbReference>
<dbReference type="Proteomes" id="UP000031938">
    <property type="component" value="Unassembled WGS sequence"/>
</dbReference>
<dbReference type="InterPro" id="IPR005747">
    <property type="entry name" value="MutS2"/>
</dbReference>
<keyword evidence="1 7" id="KW-0699">rRNA-binding</keyword>
<dbReference type="InterPro" id="IPR036063">
    <property type="entry name" value="Smr_dom_sf"/>
</dbReference>
<comment type="caution">
    <text evidence="11">The sequence shown here is derived from an EMBL/GenBank/DDBJ whole genome shotgun (WGS) entry which is preliminary data.</text>
</comment>
<evidence type="ECO:0000256" key="4">
    <source>
        <dbReference type="ARBA" id="ARBA00022840"/>
    </source>
</evidence>
<dbReference type="Pfam" id="PF00488">
    <property type="entry name" value="MutS_V"/>
    <property type="match status" value="1"/>
</dbReference>
<keyword evidence="4 7" id="KW-0067">ATP-binding</keyword>
<organism evidence="11 12">
    <name type="scientific">Jeotgalibacillus soli</name>
    <dbReference type="NCBI Taxonomy" id="889306"/>
    <lineage>
        <taxon>Bacteria</taxon>
        <taxon>Bacillati</taxon>
        <taxon>Bacillota</taxon>
        <taxon>Bacilli</taxon>
        <taxon>Bacillales</taxon>
        <taxon>Caryophanaceae</taxon>
        <taxon>Jeotgalibacillus</taxon>
    </lineage>
</organism>
<feature type="domain" description="Smr" evidence="10">
    <location>
        <begin position="714"/>
        <end position="789"/>
    </location>
</feature>
<dbReference type="Gene3D" id="3.30.1370.110">
    <property type="match status" value="1"/>
</dbReference>
<dbReference type="InterPro" id="IPR027417">
    <property type="entry name" value="P-loop_NTPase"/>
</dbReference>
<dbReference type="EMBL" id="JXRP01000019">
    <property type="protein sequence ID" value="KIL44642.1"/>
    <property type="molecule type" value="Genomic_DNA"/>
</dbReference>
<evidence type="ECO:0000256" key="5">
    <source>
        <dbReference type="ARBA" id="ARBA00022884"/>
    </source>
</evidence>
<dbReference type="Pfam" id="PF01713">
    <property type="entry name" value="Smr"/>
    <property type="match status" value="1"/>
</dbReference>
<proteinExistence type="inferred from homology"/>
<evidence type="ECO:0000256" key="2">
    <source>
        <dbReference type="ARBA" id="ARBA00022741"/>
    </source>
</evidence>
<dbReference type="GO" id="GO:0006298">
    <property type="term" value="P:mismatch repair"/>
    <property type="evidence" value="ECO:0007669"/>
    <property type="project" value="InterPro"/>
</dbReference>
<dbReference type="SMART" id="SM00533">
    <property type="entry name" value="MUTSd"/>
    <property type="match status" value="1"/>
</dbReference>
<dbReference type="GO" id="GO:0019843">
    <property type="term" value="F:rRNA binding"/>
    <property type="evidence" value="ECO:0007669"/>
    <property type="project" value="UniProtKB-UniRule"/>
</dbReference>
<dbReference type="PROSITE" id="PS50828">
    <property type="entry name" value="SMR"/>
    <property type="match status" value="1"/>
</dbReference>
<keyword evidence="5 7" id="KW-0694">RNA-binding</keyword>
<dbReference type="InterPro" id="IPR000432">
    <property type="entry name" value="DNA_mismatch_repair_MutS_C"/>
</dbReference>
<dbReference type="SMART" id="SM00463">
    <property type="entry name" value="SMR"/>
    <property type="match status" value="1"/>
</dbReference>
<dbReference type="GO" id="GO:0072344">
    <property type="term" value="P:rescue of stalled ribosome"/>
    <property type="evidence" value="ECO:0007669"/>
    <property type="project" value="UniProtKB-UniRule"/>
</dbReference>
<dbReference type="STRING" id="889306.KP78_36060"/>
<dbReference type="PATRIC" id="fig|889306.3.peg.3622"/>
<dbReference type="Gene3D" id="3.40.50.300">
    <property type="entry name" value="P-loop containing nucleotide triphosphate hydrolases"/>
    <property type="match status" value="1"/>
</dbReference>